<proteinExistence type="predicted"/>
<feature type="region of interest" description="Disordered" evidence="1">
    <location>
        <begin position="58"/>
        <end position="80"/>
    </location>
</feature>
<dbReference type="Proteomes" id="UP001218218">
    <property type="component" value="Unassembled WGS sequence"/>
</dbReference>
<feature type="compositionally biased region" description="Acidic residues" evidence="1">
    <location>
        <begin position="99"/>
        <end position="120"/>
    </location>
</feature>
<evidence type="ECO:0000256" key="1">
    <source>
        <dbReference type="SAM" id="MobiDB-lite"/>
    </source>
</evidence>
<protein>
    <submittedName>
        <fullName evidence="2">Uncharacterized protein</fullName>
    </submittedName>
</protein>
<comment type="caution">
    <text evidence="2">The sequence shown here is derived from an EMBL/GenBank/DDBJ whole genome shotgun (WGS) entry which is preliminary data.</text>
</comment>
<reference evidence="2" key="1">
    <citation type="submission" date="2023-03" db="EMBL/GenBank/DDBJ databases">
        <title>Massive genome expansion in bonnet fungi (Mycena s.s.) driven by repeated elements and novel gene families across ecological guilds.</title>
        <authorList>
            <consortium name="Lawrence Berkeley National Laboratory"/>
            <person name="Harder C.B."/>
            <person name="Miyauchi S."/>
            <person name="Viragh M."/>
            <person name="Kuo A."/>
            <person name="Thoen E."/>
            <person name="Andreopoulos B."/>
            <person name="Lu D."/>
            <person name="Skrede I."/>
            <person name="Drula E."/>
            <person name="Henrissat B."/>
            <person name="Morin E."/>
            <person name="Kohler A."/>
            <person name="Barry K."/>
            <person name="LaButti K."/>
            <person name="Morin E."/>
            <person name="Salamov A."/>
            <person name="Lipzen A."/>
            <person name="Mereny Z."/>
            <person name="Hegedus B."/>
            <person name="Baldrian P."/>
            <person name="Stursova M."/>
            <person name="Weitz H."/>
            <person name="Taylor A."/>
            <person name="Grigoriev I.V."/>
            <person name="Nagy L.G."/>
            <person name="Martin F."/>
            <person name="Kauserud H."/>
        </authorList>
    </citation>
    <scope>NUCLEOTIDE SEQUENCE</scope>
    <source>
        <strain evidence="2">CBHHK002</strain>
    </source>
</reference>
<accession>A0AAD7F1U9</accession>
<organism evidence="2 3">
    <name type="scientific">Mycena albidolilacea</name>
    <dbReference type="NCBI Taxonomy" id="1033008"/>
    <lineage>
        <taxon>Eukaryota</taxon>
        <taxon>Fungi</taxon>
        <taxon>Dikarya</taxon>
        <taxon>Basidiomycota</taxon>
        <taxon>Agaricomycotina</taxon>
        <taxon>Agaricomycetes</taxon>
        <taxon>Agaricomycetidae</taxon>
        <taxon>Agaricales</taxon>
        <taxon>Marasmiineae</taxon>
        <taxon>Mycenaceae</taxon>
        <taxon>Mycena</taxon>
    </lineage>
</organism>
<sequence>MPEKGVIRLFEREVGWEERQLSSKVDKTNPANFYDVFFTQLPVAAAAEPEYYCNSCGSSTLEEEGEEDSQSPPDVDNNSEDISVRRTELKHLLHKLALPEEDEEDPQSPLDVDDELEDSLPDTQVPKFTAKFVNTLRISGRIHAKARGKELIIAICNSDVGRNFLLRVNFGLEAHCFWIPTEWYKKIVSNPPVPRGKKSFAYQIPYEFIDGPARDRLISLQAAFVRPEWTLVFVDHNVMIQFHLMQVSASFLPSHLEPGSKIWSRLWSRTHGPVYHQEPQATLECLEAWRSDIIDTRDSRAIFQAIKTTQTVFNGCGTQETNDLLLLAFIHPQMPTFEVCSDAGTWSRFQAALIKYDADRATLARPTKPLPYVSGPRPFHFNTDGHRKCLNRVSAYRRSEVIFTSEDITIAHRLGLFLSNAFIDSDGQARATGSSIPSIPVQLRPQYNKMHVPNFAITWHIGKAKYVAYTPFTAKPPAHWQRVVRETVGSDVREEVNKTTLGLYSFRLLVDCIWSSKTVSEEGIPQGRRPVLTVGSGNRKRPLAQDIAKTGAPKKKRRVVTEEKENIVVDEGIRTRSGRLLN</sequence>
<feature type="region of interest" description="Disordered" evidence="1">
    <location>
        <begin position="96"/>
        <end position="120"/>
    </location>
</feature>
<name>A0AAD7F1U9_9AGAR</name>
<keyword evidence="3" id="KW-1185">Reference proteome</keyword>
<dbReference type="AlphaFoldDB" id="A0AAD7F1U9"/>
<dbReference type="EMBL" id="JARIHO010000006">
    <property type="protein sequence ID" value="KAJ7359970.1"/>
    <property type="molecule type" value="Genomic_DNA"/>
</dbReference>
<evidence type="ECO:0000313" key="2">
    <source>
        <dbReference type="EMBL" id="KAJ7359970.1"/>
    </source>
</evidence>
<gene>
    <name evidence="2" type="ORF">DFH08DRAFT_801726</name>
</gene>
<evidence type="ECO:0000313" key="3">
    <source>
        <dbReference type="Proteomes" id="UP001218218"/>
    </source>
</evidence>